<dbReference type="InterPro" id="IPR036927">
    <property type="entry name" value="Cyt_c_oxase-like_su1_sf"/>
</dbReference>
<comment type="caution">
    <text evidence="2">The sequence shown here is derived from an EMBL/GenBank/DDBJ whole genome shotgun (WGS) entry which is preliminary data.</text>
</comment>
<keyword evidence="1" id="KW-0812">Transmembrane</keyword>
<keyword evidence="3" id="KW-1185">Reference proteome</keyword>
<feature type="transmembrane region" description="Helical" evidence="1">
    <location>
        <begin position="169"/>
        <end position="188"/>
    </location>
</feature>
<evidence type="ECO:0000313" key="3">
    <source>
        <dbReference type="Proteomes" id="UP000287224"/>
    </source>
</evidence>
<dbReference type="AlphaFoldDB" id="A0A401ZDZ3"/>
<feature type="transmembrane region" description="Helical" evidence="1">
    <location>
        <begin position="363"/>
        <end position="385"/>
    </location>
</feature>
<dbReference type="EMBL" id="BIFQ01000001">
    <property type="protein sequence ID" value="GCE05082.1"/>
    <property type="molecule type" value="Genomic_DNA"/>
</dbReference>
<sequence>MLACVLTVTSMVGVQLGPWWPALAQAHGNLQIFGWAGLFVVGVSLYFLPRLRGAPLVAIWPVRWIVGALVVALCVRALAQPWLAVADQPVVRIALVGSAILECVALCGVVLLLGLTFRRGPALEKRPAFGHTLPLIACSFVCLGLCGVINLVNLWQMMGGMVSATGDRLFVTLGLFGFLLPMTLGMSARSLPMYAGLDAFPPRRLVSLSFAYISGLLVFCAGILMNWQEVEGAGMVLIGGILISFVFLFLRTMRARGKLPHKVARLAPEPATLAQAYRTRVSQERNTYGPFVVLVASAYLWALVSGIFLLINGVSDLLGFAAPLAEDAIRHSLTIGFVSLLLCGLAPRMLPGFSGGTIRSARLVSATLWLGNLAALLRVGSLLLSPWLTIGQLNLSQLAFGCSGILGLALALCLAINLWPALRPASALG</sequence>
<feature type="transmembrane region" description="Helical" evidence="1">
    <location>
        <begin position="135"/>
        <end position="157"/>
    </location>
</feature>
<dbReference type="SUPFAM" id="SSF81442">
    <property type="entry name" value="Cytochrome c oxidase subunit I-like"/>
    <property type="match status" value="1"/>
</dbReference>
<accession>A0A401ZDZ3</accession>
<feature type="transmembrane region" description="Helical" evidence="1">
    <location>
        <begin position="60"/>
        <end position="79"/>
    </location>
</feature>
<feature type="transmembrane region" description="Helical" evidence="1">
    <location>
        <begin position="397"/>
        <end position="419"/>
    </location>
</feature>
<gene>
    <name evidence="2" type="ORF">KDAU_24110</name>
</gene>
<reference evidence="3" key="1">
    <citation type="submission" date="2018-12" db="EMBL/GenBank/DDBJ databases">
        <title>Tengunoibacter tsumagoiensis gen. nov., sp. nov., Dictyobacter kobayashii sp. nov., D. alpinus sp. nov., and D. joshuensis sp. nov. and description of Dictyobacteraceae fam. nov. within the order Ktedonobacterales isolated from Tengu-no-mugimeshi.</title>
        <authorList>
            <person name="Wang C.M."/>
            <person name="Zheng Y."/>
            <person name="Sakai Y."/>
            <person name="Toyoda A."/>
            <person name="Minakuchi Y."/>
            <person name="Abe K."/>
            <person name="Yokota A."/>
            <person name="Yabe S."/>
        </authorList>
    </citation>
    <scope>NUCLEOTIDE SEQUENCE [LARGE SCALE GENOMIC DNA]</scope>
    <source>
        <strain evidence="3">S-27</strain>
    </source>
</reference>
<feature type="transmembrane region" description="Helical" evidence="1">
    <location>
        <begin position="91"/>
        <end position="115"/>
    </location>
</feature>
<feature type="transmembrane region" description="Helical" evidence="1">
    <location>
        <begin position="32"/>
        <end position="48"/>
    </location>
</feature>
<keyword evidence="1" id="KW-0472">Membrane</keyword>
<proteinExistence type="predicted"/>
<protein>
    <submittedName>
        <fullName evidence="2">Uncharacterized protein</fullName>
    </submittedName>
</protein>
<dbReference type="Gene3D" id="1.20.210.10">
    <property type="entry name" value="Cytochrome c oxidase-like, subunit I domain"/>
    <property type="match status" value="1"/>
</dbReference>
<name>A0A401ZDZ3_9CHLR</name>
<feature type="transmembrane region" description="Helical" evidence="1">
    <location>
        <begin position="233"/>
        <end position="250"/>
    </location>
</feature>
<feature type="transmembrane region" description="Helical" evidence="1">
    <location>
        <begin position="209"/>
        <end position="227"/>
    </location>
</feature>
<feature type="transmembrane region" description="Helical" evidence="1">
    <location>
        <begin position="288"/>
        <end position="311"/>
    </location>
</feature>
<dbReference type="Proteomes" id="UP000287224">
    <property type="component" value="Unassembled WGS sequence"/>
</dbReference>
<keyword evidence="1" id="KW-1133">Transmembrane helix</keyword>
<organism evidence="2 3">
    <name type="scientific">Dictyobacter aurantiacus</name>
    <dbReference type="NCBI Taxonomy" id="1936993"/>
    <lineage>
        <taxon>Bacteria</taxon>
        <taxon>Bacillati</taxon>
        <taxon>Chloroflexota</taxon>
        <taxon>Ktedonobacteria</taxon>
        <taxon>Ktedonobacterales</taxon>
        <taxon>Dictyobacteraceae</taxon>
        <taxon>Dictyobacter</taxon>
    </lineage>
</organism>
<evidence type="ECO:0000256" key="1">
    <source>
        <dbReference type="SAM" id="Phobius"/>
    </source>
</evidence>
<feature type="transmembrane region" description="Helical" evidence="1">
    <location>
        <begin position="331"/>
        <end position="351"/>
    </location>
</feature>
<evidence type="ECO:0000313" key="2">
    <source>
        <dbReference type="EMBL" id="GCE05082.1"/>
    </source>
</evidence>